<gene>
    <name evidence="3" type="ORF">DJ66_0252</name>
</gene>
<dbReference type="Proteomes" id="UP000033731">
    <property type="component" value="Unassembled WGS sequence"/>
</dbReference>
<evidence type="ECO:0000313" key="3">
    <source>
        <dbReference type="EMBL" id="KJZ82643.1"/>
    </source>
</evidence>
<dbReference type="AlphaFoldDB" id="A0A0F4VJD0"/>
<protein>
    <recommendedName>
        <fullName evidence="5">Secreted protein</fullName>
    </recommendedName>
</protein>
<evidence type="ECO:0000313" key="4">
    <source>
        <dbReference type="Proteomes" id="UP000033731"/>
    </source>
</evidence>
<feature type="chain" id="PRO_5009767661" description="Secreted protein" evidence="2">
    <location>
        <begin position="24"/>
        <end position="136"/>
    </location>
</feature>
<dbReference type="RefSeq" id="WP_045960483.1">
    <property type="nucleotide sequence ID" value="NZ_JMTK01000001.1"/>
</dbReference>
<reference evidence="3 4" key="1">
    <citation type="journal article" date="2015" name="Phytopathology">
        <title>Genomes of Candidatus Liberibacter solanacearum haplotype A from New Zealand and the USA suggest significant genome plasticity in the species.</title>
        <authorList>
            <person name="Thompson S.M."/>
            <person name="Johnson C.P."/>
            <person name="Lu A.Y."/>
            <person name="Frampton R.A."/>
            <person name="Sullivan K.L."/>
            <person name="Fiers M.W."/>
            <person name="Crowhurst R.N."/>
            <person name="Pitman A.R."/>
            <person name="Scott I."/>
            <person name="Gudmestad N.C."/>
            <person name="Smith G.R."/>
        </authorList>
    </citation>
    <scope>NUCLEOTIDE SEQUENCE [LARGE SCALE GENOMIC DNA]</scope>
    <source>
        <strain evidence="3 4">LsoNZ1</strain>
    </source>
</reference>
<comment type="caution">
    <text evidence="3">The sequence shown here is derived from an EMBL/GenBank/DDBJ whole genome shotgun (WGS) entry which is preliminary data.</text>
</comment>
<name>A0A0F4VJD0_9HYPH</name>
<evidence type="ECO:0000256" key="1">
    <source>
        <dbReference type="SAM" id="MobiDB-lite"/>
    </source>
</evidence>
<accession>A0A0F4VJD0</accession>
<feature type="region of interest" description="Disordered" evidence="1">
    <location>
        <begin position="31"/>
        <end position="136"/>
    </location>
</feature>
<dbReference type="PATRIC" id="fig|556287.8.peg.230"/>
<evidence type="ECO:0008006" key="5">
    <source>
        <dbReference type="Google" id="ProtNLM"/>
    </source>
</evidence>
<dbReference type="EMBL" id="JMTK01000001">
    <property type="protein sequence ID" value="KJZ82643.1"/>
    <property type="molecule type" value="Genomic_DNA"/>
</dbReference>
<feature type="signal peptide" evidence="2">
    <location>
        <begin position="1"/>
        <end position="23"/>
    </location>
</feature>
<organism evidence="3 4">
    <name type="scientific">Candidatus Liberibacter solanacearum</name>
    <dbReference type="NCBI Taxonomy" id="556287"/>
    <lineage>
        <taxon>Bacteria</taxon>
        <taxon>Pseudomonadati</taxon>
        <taxon>Pseudomonadota</taxon>
        <taxon>Alphaproteobacteria</taxon>
        <taxon>Hyphomicrobiales</taxon>
        <taxon>Rhizobiaceae</taxon>
        <taxon>Liberibacter</taxon>
    </lineage>
</organism>
<sequence length="136" mass="14788">MRNSLKTASIIVSVLISPHYALAGGCCSVPETDSPRAIAIEESEHHSNSDNSIGFPDNTSQPEESPEIGPVLENPGFSNPSSPPYSPDSMTLRDFPFSAPYIVQEEGEPSVPENRQIDFPEPDAEFPFDNTVNTPR</sequence>
<keyword evidence="4" id="KW-1185">Reference proteome</keyword>
<evidence type="ECO:0000256" key="2">
    <source>
        <dbReference type="SAM" id="SignalP"/>
    </source>
</evidence>
<keyword evidence="2" id="KW-0732">Signal</keyword>
<proteinExistence type="predicted"/>
<dbReference type="PROSITE" id="PS51257">
    <property type="entry name" value="PROKAR_LIPOPROTEIN"/>
    <property type="match status" value="1"/>
</dbReference>